<feature type="transmembrane region" description="Helical" evidence="1">
    <location>
        <begin position="31"/>
        <end position="49"/>
    </location>
</feature>
<reference evidence="2" key="1">
    <citation type="journal article" date="2024" name="ISME J.">
        <title>Pleomorphic viruses establish stable relationship with marine hyperthermophilic archaea.</title>
        <authorList>
            <person name="Baquero D.P."/>
            <person name="Bignon E.A."/>
            <person name="Krupovic M."/>
        </authorList>
    </citation>
    <scope>NUCLEOTIDE SEQUENCE</scope>
</reference>
<accession>A0AAT9JGN6</accession>
<keyword evidence="1" id="KW-1133">Transmembrane helix</keyword>
<organism evidence="2">
    <name type="scientific">Archaeoglobus profundus pleomorphic provirus 1</name>
    <dbReference type="NCBI Taxonomy" id="3115749"/>
    <lineage>
        <taxon>Viruses</taxon>
        <taxon>Monodnaviria</taxon>
        <taxon>Trapavirae</taxon>
        <taxon>Saleviricota</taxon>
        <taxon>Huolimaviricetes</taxon>
        <taxon>Haloruvirales</taxon>
        <taxon>Pleolipoviridae</taxon>
    </lineage>
</organism>
<protein>
    <submittedName>
        <fullName evidence="2">Uncharacterized protein</fullName>
    </submittedName>
</protein>
<sequence length="87" mass="9626">MSEEILGVSAVVILAILVTASWLTNSKLLKLTTLGFVFLYPVAIGQVAFPSGPDQLGNYISGVLKYWLAQVWEQIQNYIKQQLNLSL</sequence>
<evidence type="ECO:0000256" key="1">
    <source>
        <dbReference type="SAM" id="Phobius"/>
    </source>
</evidence>
<gene>
    <name evidence="2" type="ORF">ApPV1_gp09</name>
</gene>
<evidence type="ECO:0000313" key="2">
    <source>
        <dbReference type="EMBL" id="DBA54573.1"/>
    </source>
</evidence>
<keyword evidence="1" id="KW-0812">Transmembrane</keyword>
<dbReference type="EMBL" id="BK065154">
    <property type="protein sequence ID" value="DBA54573.1"/>
    <property type="molecule type" value="Genomic_DNA"/>
</dbReference>
<feature type="transmembrane region" description="Helical" evidence="1">
    <location>
        <begin position="6"/>
        <end position="24"/>
    </location>
</feature>
<proteinExistence type="predicted"/>
<keyword evidence="1" id="KW-0472">Membrane</keyword>
<name>A0AAT9JGN6_9VIRU</name>